<keyword evidence="1" id="KW-0663">Pyridoxal phosphate</keyword>
<dbReference type="Gene3D" id="3.40.640.10">
    <property type="entry name" value="Type I PLP-dependent aspartate aminotransferase-like (Major domain)"/>
    <property type="match status" value="1"/>
</dbReference>
<dbReference type="Proteomes" id="UP001237780">
    <property type="component" value="Unassembled WGS sequence"/>
</dbReference>
<name>A0ABU0S863_9HYPH</name>
<dbReference type="InterPro" id="IPR015424">
    <property type="entry name" value="PyrdxlP-dep_Trfase"/>
</dbReference>
<gene>
    <name evidence="2" type="ORF">QFZ34_001848</name>
</gene>
<organism evidence="2 3">
    <name type="scientific">Phyllobacterium ifriqiyense</name>
    <dbReference type="NCBI Taxonomy" id="314238"/>
    <lineage>
        <taxon>Bacteria</taxon>
        <taxon>Pseudomonadati</taxon>
        <taxon>Pseudomonadota</taxon>
        <taxon>Alphaproteobacteria</taxon>
        <taxon>Hyphomicrobiales</taxon>
        <taxon>Phyllobacteriaceae</taxon>
        <taxon>Phyllobacterium</taxon>
    </lineage>
</organism>
<proteinExistence type="inferred from homology"/>
<reference evidence="2 3" key="1">
    <citation type="submission" date="2023-07" db="EMBL/GenBank/DDBJ databases">
        <title>Comparative genomics of wheat-associated soil bacteria to identify genetic determinants of phenazine resistance.</title>
        <authorList>
            <person name="Mouncey N."/>
        </authorList>
    </citation>
    <scope>NUCLEOTIDE SEQUENCE [LARGE SCALE GENOMIC DNA]</scope>
    <source>
        <strain evidence="2 3">W4I11</strain>
    </source>
</reference>
<keyword evidence="3" id="KW-1185">Reference proteome</keyword>
<accession>A0ABU0S863</accession>
<evidence type="ECO:0000313" key="3">
    <source>
        <dbReference type="Proteomes" id="UP001237780"/>
    </source>
</evidence>
<sequence>MDSRETFIGAMMQFIDLGAQRERISGKLDAAIAKVVREGKYILGPEVAEFEKRLADYIGVEHVVACANGTDALQIPLMAKGIGPGDAVFVPSFTFAATAEVVALVGAEPVFIDVDPDTYNINVEQLQAAVDAVRAEGRLQPKAVIPVDLFGLAANYTSISAVAAKEGLFVIEDAAQSIGGKRDNAMCGAFGDVGATSFYPAKPLGCYGDGGAMFTNNGELAEIMRSVLFHGKGETQYDNVRIGLNSRLDTIQAAILIEKLAILEDEMETRQVVAKRYAAGLKDIAKVAVMPEGSRSAWAQYAIETENRDGLKAHLQANGIPSVIYYVKPLHLQDAYKHYGRAPGGLPVSETLPKNILCLPMHPYLSADDQDRIIATIRDFHEKGA</sequence>
<dbReference type="InterPro" id="IPR015422">
    <property type="entry name" value="PyrdxlP-dep_Trfase_small"/>
</dbReference>
<dbReference type="EMBL" id="JAUSZT010000003">
    <property type="protein sequence ID" value="MDQ0996666.1"/>
    <property type="molecule type" value="Genomic_DNA"/>
</dbReference>
<dbReference type="Gene3D" id="3.90.1150.10">
    <property type="entry name" value="Aspartate Aminotransferase, domain 1"/>
    <property type="match status" value="1"/>
</dbReference>
<dbReference type="CDD" id="cd00616">
    <property type="entry name" value="AHBA_syn"/>
    <property type="match status" value="1"/>
</dbReference>
<evidence type="ECO:0000313" key="2">
    <source>
        <dbReference type="EMBL" id="MDQ0996666.1"/>
    </source>
</evidence>
<protein>
    <submittedName>
        <fullName evidence="2">dTDP-4-amino-4,6-dideoxygalactose transaminase</fullName>
    </submittedName>
</protein>
<comment type="similarity">
    <text evidence="1">Belongs to the DegT/DnrJ/EryC1 family.</text>
</comment>
<dbReference type="InterPro" id="IPR000653">
    <property type="entry name" value="DegT/StrS_aminotransferase"/>
</dbReference>
<comment type="caution">
    <text evidence="2">The sequence shown here is derived from an EMBL/GenBank/DDBJ whole genome shotgun (WGS) entry which is preliminary data.</text>
</comment>
<dbReference type="Pfam" id="PF01041">
    <property type="entry name" value="DegT_DnrJ_EryC1"/>
    <property type="match status" value="1"/>
</dbReference>
<dbReference type="SUPFAM" id="SSF53383">
    <property type="entry name" value="PLP-dependent transferases"/>
    <property type="match status" value="1"/>
</dbReference>
<dbReference type="InterPro" id="IPR015421">
    <property type="entry name" value="PyrdxlP-dep_Trfase_major"/>
</dbReference>
<dbReference type="PIRSF" id="PIRSF000390">
    <property type="entry name" value="PLP_StrS"/>
    <property type="match status" value="1"/>
</dbReference>
<dbReference type="PANTHER" id="PTHR30244">
    <property type="entry name" value="TRANSAMINASE"/>
    <property type="match status" value="1"/>
</dbReference>
<evidence type="ECO:0000256" key="1">
    <source>
        <dbReference type="RuleBase" id="RU004508"/>
    </source>
</evidence>
<dbReference type="PANTHER" id="PTHR30244:SF42">
    <property type="entry name" value="UDP-2-ACETAMIDO-2-DEOXY-3-OXO-D-GLUCURONATE AMINOTRANSFERASE"/>
    <property type="match status" value="1"/>
</dbReference>